<evidence type="ECO:0000313" key="6">
    <source>
        <dbReference type="Proteomes" id="UP000186601"/>
    </source>
</evidence>
<dbReference type="PROSITE" id="PS50082">
    <property type="entry name" value="WD_REPEATS_2"/>
    <property type="match status" value="3"/>
</dbReference>
<protein>
    <submittedName>
        <fullName evidence="5">Uncharacterized protein</fullName>
    </submittedName>
</protein>
<dbReference type="GO" id="GO:0005634">
    <property type="term" value="C:nucleus"/>
    <property type="evidence" value="ECO:0007669"/>
    <property type="project" value="TreeGrafter"/>
</dbReference>
<gene>
    <name evidence="5" type="ORF">PHLCEN_2v12802</name>
</gene>
<dbReference type="STRING" id="98765.A0A2R6NGA7"/>
<keyword evidence="2" id="KW-0677">Repeat</keyword>
<dbReference type="InterPro" id="IPR001680">
    <property type="entry name" value="WD40_rpt"/>
</dbReference>
<reference evidence="5 6" key="1">
    <citation type="submission" date="2018-02" db="EMBL/GenBank/DDBJ databases">
        <title>Genome sequence of the basidiomycete white-rot fungus Phlebia centrifuga.</title>
        <authorList>
            <person name="Granchi Z."/>
            <person name="Peng M."/>
            <person name="de Vries R.P."/>
            <person name="Hilden K."/>
            <person name="Makela M.R."/>
            <person name="Grigoriev I."/>
            <person name="Riley R."/>
        </authorList>
    </citation>
    <scope>NUCLEOTIDE SEQUENCE [LARGE SCALE GENOMIC DNA]</scope>
    <source>
        <strain evidence="5 6">FBCC195</strain>
    </source>
</reference>
<dbReference type="Pfam" id="PF00400">
    <property type="entry name" value="WD40"/>
    <property type="match status" value="3"/>
</dbReference>
<feature type="compositionally biased region" description="Basic and acidic residues" evidence="4">
    <location>
        <begin position="491"/>
        <end position="503"/>
    </location>
</feature>
<dbReference type="PANTHER" id="PTHR16017">
    <property type="entry name" value="GASTRULATION DEFECTIVE PROTEIN 1-RELATED"/>
    <property type="match status" value="1"/>
</dbReference>
<feature type="repeat" description="WD" evidence="3">
    <location>
        <begin position="317"/>
        <end position="342"/>
    </location>
</feature>
<feature type="region of interest" description="Disordered" evidence="4">
    <location>
        <begin position="473"/>
        <end position="521"/>
    </location>
</feature>
<dbReference type="PROSITE" id="PS50294">
    <property type="entry name" value="WD_REPEATS_REGION"/>
    <property type="match status" value="2"/>
</dbReference>
<dbReference type="InterPro" id="IPR051858">
    <property type="entry name" value="WD_repeat_GAD-1"/>
</dbReference>
<feature type="repeat" description="WD" evidence="3">
    <location>
        <begin position="211"/>
        <end position="253"/>
    </location>
</feature>
<feature type="compositionally biased region" description="Basic and acidic residues" evidence="4">
    <location>
        <begin position="22"/>
        <end position="36"/>
    </location>
</feature>
<dbReference type="Gene3D" id="2.130.10.10">
    <property type="entry name" value="YVTN repeat-like/Quinoprotein amine dehydrogenase"/>
    <property type="match status" value="2"/>
</dbReference>
<organism evidence="5 6">
    <name type="scientific">Hermanssonia centrifuga</name>
    <dbReference type="NCBI Taxonomy" id="98765"/>
    <lineage>
        <taxon>Eukaryota</taxon>
        <taxon>Fungi</taxon>
        <taxon>Dikarya</taxon>
        <taxon>Basidiomycota</taxon>
        <taxon>Agaricomycotina</taxon>
        <taxon>Agaricomycetes</taxon>
        <taxon>Polyporales</taxon>
        <taxon>Meruliaceae</taxon>
        <taxon>Hermanssonia</taxon>
    </lineage>
</organism>
<comment type="caution">
    <text evidence="5">The sequence shown here is derived from an EMBL/GenBank/DDBJ whole genome shotgun (WGS) entry which is preliminary data.</text>
</comment>
<dbReference type="SMART" id="SM00320">
    <property type="entry name" value="WD40"/>
    <property type="match status" value="5"/>
</dbReference>
<dbReference type="OrthoDB" id="10264376at2759"/>
<dbReference type="SUPFAM" id="SSF50978">
    <property type="entry name" value="WD40 repeat-like"/>
    <property type="match status" value="1"/>
</dbReference>
<dbReference type="EMBL" id="MLYV02001289">
    <property type="protein sequence ID" value="PSR71288.1"/>
    <property type="molecule type" value="Genomic_DNA"/>
</dbReference>
<proteinExistence type="predicted"/>
<dbReference type="PRINTS" id="PR00320">
    <property type="entry name" value="GPROTEINBRPT"/>
</dbReference>
<dbReference type="CDD" id="cd00200">
    <property type="entry name" value="WD40"/>
    <property type="match status" value="1"/>
</dbReference>
<dbReference type="Proteomes" id="UP000186601">
    <property type="component" value="Unassembled WGS sequence"/>
</dbReference>
<evidence type="ECO:0000313" key="5">
    <source>
        <dbReference type="EMBL" id="PSR71288.1"/>
    </source>
</evidence>
<keyword evidence="1 3" id="KW-0853">WD repeat</keyword>
<evidence type="ECO:0000256" key="4">
    <source>
        <dbReference type="SAM" id="MobiDB-lite"/>
    </source>
</evidence>
<dbReference type="PANTHER" id="PTHR16017:SF0">
    <property type="entry name" value="WD REPEAT-CONTAINING PROTEIN 70"/>
    <property type="match status" value="1"/>
</dbReference>
<keyword evidence="6" id="KW-1185">Reference proteome</keyword>
<evidence type="ECO:0000256" key="1">
    <source>
        <dbReference type="ARBA" id="ARBA00022574"/>
    </source>
</evidence>
<feature type="region of interest" description="Disordered" evidence="4">
    <location>
        <begin position="13"/>
        <end position="100"/>
    </location>
</feature>
<sequence>MDDMDMMAAMGIAGFGKQAKNKQLDPNRFDKNKRAEVSLPHPPANDVDDDQPSIPVTSSGFNGEEPEYDPDEMGPPPLKSLPKELEEPEFDLSEDESDFPEFPTTHELILKDHTKVVSALALDPSGARILSGSHDYDCKLWDFGGMDWRCKPFKTWEPAGTYYIHDLKYSNDGQQFLAISGTSQAKIYDRDGEEKATYVKGDPYIRDMKNTSGHVAELTSCAWHPKDPETFITSSMDSTIRIWDIENKRKQKTVIVVKSKERGARTKVTACGYSPDGSIIGGACFDGALHMWQTKSNFVRPNMTIEGAHSKGTETGSLVFSVDGRTVLTRGGDDTVKLWDLRAFKKPLAAHSNLATLYPTTNAIFSPDDKYIITGAGATAKGEKGRLVFLSKDGLESVKELEVETTPVKVLWHSKINQIVTGLANGQICVLYSPNTSINGAKLILNKGPPRKATIEDMSDALAAPTIITPHALPMFRDGEDARGTKRKRDKDRLDPRKSKRPELPVTGPGKGGRVGASATQHVVQNLVRDTTRDEDPREALLRHAANADQDPVWTSAWRTNQPKPVFAEVEKEEKEEEK</sequence>
<evidence type="ECO:0000256" key="3">
    <source>
        <dbReference type="PROSITE-ProRule" id="PRU00221"/>
    </source>
</evidence>
<feature type="repeat" description="WD" evidence="3">
    <location>
        <begin position="110"/>
        <end position="142"/>
    </location>
</feature>
<feature type="region of interest" description="Disordered" evidence="4">
    <location>
        <begin position="559"/>
        <end position="579"/>
    </location>
</feature>
<feature type="compositionally biased region" description="Basic and acidic residues" evidence="4">
    <location>
        <begin position="569"/>
        <end position="579"/>
    </location>
</feature>
<name>A0A2R6NGA7_9APHY</name>
<dbReference type="InterPro" id="IPR036322">
    <property type="entry name" value="WD40_repeat_dom_sf"/>
</dbReference>
<dbReference type="InterPro" id="IPR015943">
    <property type="entry name" value="WD40/YVTN_repeat-like_dom_sf"/>
</dbReference>
<dbReference type="InterPro" id="IPR020472">
    <property type="entry name" value="WD40_PAC1"/>
</dbReference>
<dbReference type="GO" id="GO:0035861">
    <property type="term" value="C:site of double-strand break"/>
    <property type="evidence" value="ECO:0007669"/>
    <property type="project" value="TreeGrafter"/>
</dbReference>
<accession>A0A2R6NGA7</accession>
<evidence type="ECO:0000256" key="2">
    <source>
        <dbReference type="ARBA" id="ARBA00022737"/>
    </source>
</evidence>
<dbReference type="AlphaFoldDB" id="A0A2R6NGA7"/>
<feature type="compositionally biased region" description="Acidic residues" evidence="4">
    <location>
        <begin position="86"/>
        <end position="99"/>
    </location>
</feature>